<name>A0A6A6BKU6_9PEZI</name>
<reference evidence="1" key="1">
    <citation type="journal article" date="2020" name="Stud. Mycol.">
        <title>101 Dothideomycetes genomes: a test case for predicting lifestyles and emergence of pathogens.</title>
        <authorList>
            <person name="Haridas S."/>
            <person name="Albert R."/>
            <person name="Binder M."/>
            <person name="Bloem J."/>
            <person name="Labutti K."/>
            <person name="Salamov A."/>
            <person name="Andreopoulos B."/>
            <person name="Baker S."/>
            <person name="Barry K."/>
            <person name="Bills G."/>
            <person name="Bluhm B."/>
            <person name="Cannon C."/>
            <person name="Castanera R."/>
            <person name="Culley D."/>
            <person name="Daum C."/>
            <person name="Ezra D."/>
            <person name="Gonzalez J."/>
            <person name="Henrissat B."/>
            <person name="Kuo A."/>
            <person name="Liang C."/>
            <person name="Lipzen A."/>
            <person name="Lutzoni F."/>
            <person name="Magnuson J."/>
            <person name="Mondo S."/>
            <person name="Nolan M."/>
            <person name="Ohm R."/>
            <person name="Pangilinan J."/>
            <person name="Park H.-J."/>
            <person name="Ramirez L."/>
            <person name="Alfaro M."/>
            <person name="Sun H."/>
            <person name="Tritt A."/>
            <person name="Yoshinaga Y."/>
            <person name="Zwiers L.-H."/>
            <person name="Turgeon B."/>
            <person name="Goodwin S."/>
            <person name="Spatafora J."/>
            <person name="Crous P."/>
            <person name="Grigoriev I."/>
        </authorList>
    </citation>
    <scope>NUCLEOTIDE SEQUENCE</scope>
    <source>
        <strain evidence="1">CBS 121167</strain>
    </source>
</reference>
<dbReference type="RefSeq" id="XP_033400441.1">
    <property type="nucleotide sequence ID" value="XM_033535484.1"/>
</dbReference>
<organism evidence="1 2">
    <name type="scientific">Aplosporella prunicola CBS 121167</name>
    <dbReference type="NCBI Taxonomy" id="1176127"/>
    <lineage>
        <taxon>Eukaryota</taxon>
        <taxon>Fungi</taxon>
        <taxon>Dikarya</taxon>
        <taxon>Ascomycota</taxon>
        <taxon>Pezizomycotina</taxon>
        <taxon>Dothideomycetes</taxon>
        <taxon>Dothideomycetes incertae sedis</taxon>
        <taxon>Botryosphaeriales</taxon>
        <taxon>Aplosporellaceae</taxon>
        <taxon>Aplosporella</taxon>
    </lineage>
</organism>
<keyword evidence="2" id="KW-1185">Reference proteome</keyword>
<sequence length="105" mass="11802">MPIPYVHAHARVQGTRLLFLRPPSSIYSSSDSDDVTERKHGVWRFGLRALALDVCKDGLLILCITHALAHLNSNPHPHPHARCDVVHGAYCVLRAYIRVYLYTCG</sequence>
<proteinExistence type="predicted"/>
<accession>A0A6A6BKU6</accession>
<dbReference type="AlphaFoldDB" id="A0A6A6BKU6"/>
<dbReference type="Proteomes" id="UP000799438">
    <property type="component" value="Unassembled WGS sequence"/>
</dbReference>
<gene>
    <name evidence="1" type="ORF">K452DRAFT_146119</name>
</gene>
<dbReference type="EMBL" id="ML995479">
    <property type="protein sequence ID" value="KAF2144729.1"/>
    <property type="molecule type" value="Genomic_DNA"/>
</dbReference>
<evidence type="ECO:0000313" key="2">
    <source>
        <dbReference type="Proteomes" id="UP000799438"/>
    </source>
</evidence>
<protein>
    <submittedName>
        <fullName evidence="1">Uncharacterized protein</fullName>
    </submittedName>
</protein>
<dbReference type="GeneID" id="54292978"/>
<evidence type="ECO:0000313" key="1">
    <source>
        <dbReference type="EMBL" id="KAF2144729.1"/>
    </source>
</evidence>